<dbReference type="GO" id="GO:0005524">
    <property type="term" value="F:ATP binding"/>
    <property type="evidence" value="ECO:0007669"/>
    <property type="project" value="UniProtKB-KW"/>
</dbReference>
<evidence type="ECO:0000313" key="5">
    <source>
        <dbReference type="EMBL" id="UOF89020.1"/>
    </source>
</evidence>
<keyword evidence="2" id="KW-0547">Nucleotide-binding</keyword>
<keyword evidence="1" id="KW-0813">Transport</keyword>
<dbReference type="PANTHER" id="PTHR45772">
    <property type="entry name" value="CONSERVED COMPONENT OF ABC TRANSPORTER FOR NATURAL AMINO ACIDS-RELATED"/>
    <property type="match status" value="1"/>
</dbReference>
<dbReference type="PROSITE" id="PS50893">
    <property type="entry name" value="ABC_TRANSPORTER_2"/>
    <property type="match status" value="1"/>
</dbReference>
<dbReference type="Pfam" id="PF12399">
    <property type="entry name" value="BCA_ABC_TP_C"/>
    <property type="match status" value="1"/>
</dbReference>
<evidence type="ECO:0000313" key="6">
    <source>
        <dbReference type="Proteomes" id="UP000830167"/>
    </source>
</evidence>
<keyword evidence="3 5" id="KW-0067">ATP-binding</keyword>
<protein>
    <submittedName>
        <fullName evidence="5">ABC transporter ATP-binding protein</fullName>
    </submittedName>
</protein>
<dbReference type="InterPro" id="IPR003439">
    <property type="entry name" value="ABC_transporter-like_ATP-bd"/>
</dbReference>
<sequence length="256" mass="28289">MFLKFDQVTLRFSGLTALSNVSFGVPEGAIFSLIGPNGAGKTTLLNCLSRFYTPQAGSILFQDQNLFAYKPQQVIDLGISRSFQNIELFKGLTVEENLLIGLHKRLQTSTLATALRFPSMRKKEREARAFVYEIMEQLGIADLACKSVSQLPYGIQKRIDIGRALVSKPKLLLLDEPAAGMNESESMELGDWIAALPERFGVTVMMIEHDMTLVMRLSQRIAVLEFGKLIAVGTPSEVQNNPAVIAAYLGEEMELA</sequence>
<dbReference type="EMBL" id="CP089291">
    <property type="protein sequence ID" value="UOF89020.1"/>
    <property type="molecule type" value="Genomic_DNA"/>
</dbReference>
<evidence type="ECO:0000256" key="1">
    <source>
        <dbReference type="ARBA" id="ARBA00022448"/>
    </source>
</evidence>
<dbReference type="SUPFAM" id="SSF52540">
    <property type="entry name" value="P-loop containing nucleoside triphosphate hydrolases"/>
    <property type="match status" value="1"/>
</dbReference>
<dbReference type="Gene3D" id="3.40.50.300">
    <property type="entry name" value="P-loop containing nucleotide triphosphate hydrolases"/>
    <property type="match status" value="1"/>
</dbReference>
<dbReference type="Proteomes" id="UP000830167">
    <property type="component" value="Chromosome"/>
</dbReference>
<dbReference type="SMART" id="SM00382">
    <property type="entry name" value="AAA"/>
    <property type="match status" value="1"/>
</dbReference>
<feature type="domain" description="ABC transporter" evidence="4">
    <location>
        <begin position="3"/>
        <end position="251"/>
    </location>
</feature>
<name>A0ABY4CER5_9BACL</name>
<dbReference type="InterPro" id="IPR051120">
    <property type="entry name" value="ABC_AA/LPS_Transport"/>
</dbReference>
<dbReference type="RefSeq" id="WP_347435702.1">
    <property type="nucleotide sequence ID" value="NZ_CP089291.1"/>
</dbReference>
<organism evidence="5 6">
    <name type="scientific">Fodinisporobacter ferrooxydans</name>
    <dbReference type="NCBI Taxonomy" id="2901836"/>
    <lineage>
        <taxon>Bacteria</taxon>
        <taxon>Bacillati</taxon>
        <taxon>Bacillota</taxon>
        <taxon>Bacilli</taxon>
        <taxon>Bacillales</taxon>
        <taxon>Alicyclobacillaceae</taxon>
        <taxon>Fodinisporobacter</taxon>
    </lineage>
</organism>
<proteinExistence type="predicted"/>
<gene>
    <name evidence="5" type="ORF">LSG31_13910</name>
</gene>
<evidence type="ECO:0000256" key="2">
    <source>
        <dbReference type="ARBA" id="ARBA00022741"/>
    </source>
</evidence>
<keyword evidence="6" id="KW-1185">Reference proteome</keyword>
<accession>A0ABY4CER5</accession>
<reference evidence="5" key="1">
    <citation type="submission" date="2021-12" db="EMBL/GenBank/DDBJ databases">
        <title>Alicyclobacillaceae gen. nov., sp. nov., isolated from chalcocite enrichment system.</title>
        <authorList>
            <person name="Jiang Z."/>
        </authorList>
    </citation>
    <scope>NUCLEOTIDE SEQUENCE</scope>
    <source>
        <strain evidence="5">MYW30-H2</strain>
    </source>
</reference>
<evidence type="ECO:0000259" key="4">
    <source>
        <dbReference type="PROSITE" id="PS50893"/>
    </source>
</evidence>
<dbReference type="InterPro" id="IPR032823">
    <property type="entry name" value="BCA_ABC_TP_C"/>
</dbReference>
<dbReference type="CDD" id="cd03219">
    <property type="entry name" value="ABC_Mj1267_LivG_branched"/>
    <property type="match status" value="1"/>
</dbReference>
<dbReference type="Pfam" id="PF00005">
    <property type="entry name" value="ABC_tran"/>
    <property type="match status" value="1"/>
</dbReference>
<dbReference type="InterPro" id="IPR003593">
    <property type="entry name" value="AAA+_ATPase"/>
</dbReference>
<evidence type="ECO:0000256" key="3">
    <source>
        <dbReference type="ARBA" id="ARBA00022840"/>
    </source>
</evidence>
<dbReference type="PANTHER" id="PTHR45772:SF4">
    <property type="entry name" value="ABC TRANSPORTER ATP-BINDING PROTEIN"/>
    <property type="match status" value="1"/>
</dbReference>
<dbReference type="InterPro" id="IPR027417">
    <property type="entry name" value="P-loop_NTPase"/>
</dbReference>